<dbReference type="Pfam" id="PF04828">
    <property type="entry name" value="GFA"/>
    <property type="match status" value="1"/>
</dbReference>
<organism evidence="5 6">
    <name type="scientific">Peredibacter starrii</name>
    <dbReference type="NCBI Taxonomy" id="28202"/>
    <lineage>
        <taxon>Bacteria</taxon>
        <taxon>Pseudomonadati</taxon>
        <taxon>Bdellovibrionota</taxon>
        <taxon>Bacteriovoracia</taxon>
        <taxon>Bacteriovoracales</taxon>
        <taxon>Bacteriovoracaceae</taxon>
        <taxon>Peredibacter</taxon>
    </lineage>
</organism>
<evidence type="ECO:0000313" key="5">
    <source>
        <dbReference type="EMBL" id="WPU64207.1"/>
    </source>
</evidence>
<evidence type="ECO:0000256" key="3">
    <source>
        <dbReference type="ARBA" id="ARBA00022833"/>
    </source>
</evidence>
<dbReference type="GO" id="GO:0016846">
    <property type="term" value="F:carbon-sulfur lyase activity"/>
    <property type="evidence" value="ECO:0007669"/>
    <property type="project" value="InterPro"/>
</dbReference>
<dbReference type="Gene3D" id="2.170.150.70">
    <property type="match status" value="1"/>
</dbReference>
<keyword evidence="3" id="KW-0862">Zinc</keyword>
<dbReference type="GO" id="GO:0046872">
    <property type="term" value="F:metal ion binding"/>
    <property type="evidence" value="ECO:0007669"/>
    <property type="project" value="UniProtKB-KW"/>
</dbReference>
<dbReference type="AlphaFoldDB" id="A0AAX4HLK9"/>
<evidence type="ECO:0000256" key="1">
    <source>
        <dbReference type="ARBA" id="ARBA00005495"/>
    </source>
</evidence>
<dbReference type="SUPFAM" id="SSF51316">
    <property type="entry name" value="Mss4-like"/>
    <property type="match status" value="1"/>
</dbReference>
<comment type="similarity">
    <text evidence="1">Belongs to the Gfa family.</text>
</comment>
<evidence type="ECO:0000259" key="4">
    <source>
        <dbReference type="PROSITE" id="PS51891"/>
    </source>
</evidence>
<accession>A0AAX4HLK9</accession>
<proteinExistence type="inferred from homology"/>
<keyword evidence="2" id="KW-0479">Metal-binding</keyword>
<keyword evidence="6" id="KW-1185">Reference proteome</keyword>
<sequence length="138" mass="15586">MTKLKGTCYCGNIHLTLTLSEPADAYHPRACDCDFCQKQNISYISDPKGTLSFEFKNQVGHFRQGSESAEFLFCKHCSFVVGVTYQEDDVLYGAVNSEVINGRFGEKVTASPKKLSKIEKTTRWKQVWFSNVSLRAQV</sequence>
<evidence type="ECO:0000256" key="2">
    <source>
        <dbReference type="ARBA" id="ARBA00022723"/>
    </source>
</evidence>
<dbReference type="Proteomes" id="UP001324634">
    <property type="component" value="Chromosome"/>
</dbReference>
<reference evidence="5 6" key="1">
    <citation type="submission" date="2023-11" db="EMBL/GenBank/DDBJ databases">
        <title>Peredibacter starrii A3.12.</title>
        <authorList>
            <person name="Mitchell R.J."/>
        </authorList>
    </citation>
    <scope>NUCLEOTIDE SEQUENCE [LARGE SCALE GENOMIC DNA]</scope>
    <source>
        <strain evidence="5 6">A3.12</strain>
    </source>
</reference>
<evidence type="ECO:0000313" key="6">
    <source>
        <dbReference type="Proteomes" id="UP001324634"/>
    </source>
</evidence>
<gene>
    <name evidence="5" type="ORF">SOO65_16045</name>
</gene>
<dbReference type="PROSITE" id="PS51891">
    <property type="entry name" value="CENP_V_GFA"/>
    <property type="match status" value="1"/>
</dbReference>
<name>A0AAX4HLK9_9BACT</name>
<dbReference type="RefSeq" id="WP_321392565.1">
    <property type="nucleotide sequence ID" value="NZ_CP139487.1"/>
</dbReference>
<feature type="domain" description="CENP-V/GFA" evidence="4">
    <location>
        <begin position="4"/>
        <end position="119"/>
    </location>
</feature>
<dbReference type="EMBL" id="CP139487">
    <property type="protein sequence ID" value="WPU64207.1"/>
    <property type="molecule type" value="Genomic_DNA"/>
</dbReference>
<dbReference type="InterPro" id="IPR011057">
    <property type="entry name" value="Mss4-like_sf"/>
</dbReference>
<dbReference type="KEGG" id="psti:SOO65_16045"/>
<dbReference type="InterPro" id="IPR006913">
    <property type="entry name" value="CENP-V/GFA"/>
</dbReference>
<protein>
    <recommendedName>
        <fullName evidence="4">CENP-V/GFA domain-containing protein</fullName>
    </recommendedName>
</protein>